<protein>
    <recommendedName>
        <fullName evidence="5">Lipoprotein</fullName>
    </recommendedName>
</protein>
<keyword evidence="4" id="KW-1185">Reference proteome</keyword>
<feature type="chain" id="PRO_5002581162" description="Lipoprotein" evidence="2">
    <location>
        <begin position="25"/>
        <end position="142"/>
    </location>
</feature>
<evidence type="ECO:0000256" key="2">
    <source>
        <dbReference type="SAM" id="SignalP"/>
    </source>
</evidence>
<dbReference type="PROSITE" id="PS51257">
    <property type="entry name" value="PROKAR_LIPOPROTEIN"/>
    <property type="match status" value="1"/>
</dbReference>
<organism evidence="3 4">
    <name type="scientific">Aurantiacibacter luteus</name>
    <dbReference type="NCBI Taxonomy" id="1581420"/>
    <lineage>
        <taxon>Bacteria</taxon>
        <taxon>Pseudomonadati</taxon>
        <taxon>Pseudomonadota</taxon>
        <taxon>Alphaproteobacteria</taxon>
        <taxon>Sphingomonadales</taxon>
        <taxon>Erythrobacteraceae</taxon>
        <taxon>Aurantiacibacter</taxon>
    </lineage>
</organism>
<keyword evidence="2" id="KW-0732">Signal</keyword>
<gene>
    <name evidence="3" type="ORF">AAW00_08495</name>
</gene>
<dbReference type="Proteomes" id="UP000053464">
    <property type="component" value="Unassembled WGS sequence"/>
</dbReference>
<proteinExistence type="predicted"/>
<name>A0A0G9MUP1_9SPHN</name>
<comment type="caution">
    <text evidence="3">The sequence shown here is derived from an EMBL/GenBank/DDBJ whole genome shotgun (WGS) entry which is preliminary data.</text>
</comment>
<dbReference type="AlphaFoldDB" id="A0A0G9MUP1"/>
<evidence type="ECO:0008006" key="5">
    <source>
        <dbReference type="Google" id="ProtNLM"/>
    </source>
</evidence>
<dbReference type="RefSeq" id="WP_047003928.1">
    <property type="nucleotide sequence ID" value="NZ_LBHB01000002.1"/>
</dbReference>
<dbReference type="PATRIC" id="fig|1581420.6.peg.1745"/>
<accession>A0A0G9MUP1</accession>
<dbReference type="STRING" id="1581420.AAW00_08495"/>
<evidence type="ECO:0000313" key="4">
    <source>
        <dbReference type="Proteomes" id="UP000053464"/>
    </source>
</evidence>
<evidence type="ECO:0000313" key="3">
    <source>
        <dbReference type="EMBL" id="KLE34279.1"/>
    </source>
</evidence>
<dbReference type="EMBL" id="LBHB01000002">
    <property type="protein sequence ID" value="KLE34279.1"/>
    <property type="molecule type" value="Genomic_DNA"/>
</dbReference>
<sequence length="142" mass="14797">MRLIPLAFSTLLLGACATAVPQQAPPAPARPPQTNQVPPSRPPQVASAAGFIAPQVMEGAGLSGVIREGERALAARFGTPRLNVVEGDMKKLQFAGQACVLDVFLYPLSPGAEPVATWVEARRASDGAAVDRAACVQALSRR</sequence>
<dbReference type="OrthoDB" id="8482143at2"/>
<feature type="region of interest" description="Disordered" evidence="1">
    <location>
        <begin position="22"/>
        <end position="45"/>
    </location>
</feature>
<reference evidence="3 4" key="1">
    <citation type="submission" date="2015-04" db="EMBL/GenBank/DDBJ databases">
        <title>The draft genome sequence of Erythrobacter luteus KA37.</title>
        <authorList>
            <person name="Zhuang L."/>
            <person name="Liu Y."/>
            <person name="Shao Z."/>
        </authorList>
    </citation>
    <scope>NUCLEOTIDE SEQUENCE [LARGE SCALE GENOMIC DNA]</scope>
    <source>
        <strain evidence="3 4">KA37</strain>
    </source>
</reference>
<evidence type="ECO:0000256" key="1">
    <source>
        <dbReference type="SAM" id="MobiDB-lite"/>
    </source>
</evidence>
<feature type="signal peptide" evidence="2">
    <location>
        <begin position="1"/>
        <end position="24"/>
    </location>
</feature>